<dbReference type="InterPro" id="IPR013087">
    <property type="entry name" value="Znf_C2H2_type"/>
</dbReference>
<evidence type="ECO:0000313" key="13">
    <source>
        <dbReference type="Proteomes" id="UP000886595"/>
    </source>
</evidence>
<feature type="compositionally biased region" description="Acidic residues" evidence="10">
    <location>
        <begin position="142"/>
        <end position="165"/>
    </location>
</feature>
<comment type="caution">
    <text evidence="12">The sequence shown here is derived from an EMBL/GenBank/DDBJ whole genome shotgun (WGS) entry which is preliminary data.</text>
</comment>
<dbReference type="GO" id="GO:0008270">
    <property type="term" value="F:zinc ion binding"/>
    <property type="evidence" value="ECO:0007669"/>
    <property type="project" value="UniProtKB-KW"/>
</dbReference>
<keyword evidence="9" id="KW-0862">Zinc</keyword>
<keyword evidence="9" id="KW-0863">Zinc-finger</keyword>
<dbReference type="GO" id="GO:0006325">
    <property type="term" value="P:chromatin organization"/>
    <property type="evidence" value="ECO:0007669"/>
    <property type="project" value="UniProtKB-KW"/>
</dbReference>
<organism evidence="12 13">
    <name type="scientific">Brassica carinata</name>
    <name type="common">Ethiopian mustard</name>
    <name type="synonym">Abyssinian cabbage</name>
    <dbReference type="NCBI Taxonomy" id="52824"/>
    <lineage>
        <taxon>Eukaryota</taxon>
        <taxon>Viridiplantae</taxon>
        <taxon>Streptophyta</taxon>
        <taxon>Embryophyta</taxon>
        <taxon>Tracheophyta</taxon>
        <taxon>Spermatophyta</taxon>
        <taxon>Magnoliopsida</taxon>
        <taxon>eudicotyledons</taxon>
        <taxon>Gunneridae</taxon>
        <taxon>Pentapetalae</taxon>
        <taxon>rosids</taxon>
        <taxon>malvids</taxon>
        <taxon>Brassicales</taxon>
        <taxon>Brassicaceae</taxon>
        <taxon>Brassiceae</taxon>
        <taxon>Brassica</taxon>
    </lineage>
</organism>
<name>A0A8X7PAP9_BRACI</name>
<keyword evidence="6" id="KW-0805">Transcription regulation</keyword>
<protein>
    <recommendedName>
        <fullName evidence="11">C2H2-type domain-containing protein</fullName>
    </recommendedName>
</protein>
<dbReference type="Pfam" id="PF05764">
    <property type="entry name" value="YL1"/>
    <property type="match status" value="1"/>
</dbReference>
<accession>A0A8X7PAP9</accession>
<evidence type="ECO:0000256" key="3">
    <source>
        <dbReference type="ARBA" id="ARBA00022491"/>
    </source>
</evidence>
<dbReference type="EMBL" id="JAAMPC010000017">
    <property type="protein sequence ID" value="KAG2247492.1"/>
    <property type="molecule type" value="Genomic_DNA"/>
</dbReference>
<evidence type="ECO:0000256" key="4">
    <source>
        <dbReference type="ARBA" id="ARBA00022801"/>
    </source>
</evidence>
<feature type="compositionally biased region" description="Low complexity" evidence="10">
    <location>
        <begin position="127"/>
        <end position="137"/>
    </location>
</feature>
<evidence type="ECO:0000259" key="11">
    <source>
        <dbReference type="PROSITE" id="PS50157"/>
    </source>
</evidence>
<dbReference type="Proteomes" id="UP000886595">
    <property type="component" value="Unassembled WGS sequence"/>
</dbReference>
<keyword evidence="7" id="KW-0804">Transcription</keyword>
<dbReference type="AlphaFoldDB" id="A0A8X7PAP9"/>
<evidence type="ECO:0000313" key="12">
    <source>
        <dbReference type="EMBL" id="KAG2247492.1"/>
    </source>
</evidence>
<comment type="subcellular location">
    <subcellularLocation>
        <location evidence="1">Nucleus</location>
        <location evidence="1">Nucleolus</location>
    </subcellularLocation>
</comment>
<keyword evidence="3" id="KW-0678">Repressor</keyword>
<keyword evidence="8" id="KW-0539">Nucleus</keyword>
<dbReference type="GO" id="GO:0016787">
    <property type="term" value="F:hydrolase activity"/>
    <property type="evidence" value="ECO:0007669"/>
    <property type="project" value="UniProtKB-KW"/>
</dbReference>
<reference evidence="12 13" key="1">
    <citation type="submission" date="2020-02" db="EMBL/GenBank/DDBJ databases">
        <authorList>
            <person name="Ma Q."/>
            <person name="Huang Y."/>
            <person name="Song X."/>
            <person name="Pei D."/>
        </authorList>
    </citation>
    <scope>NUCLEOTIDE SEQUENCE [LARGE SCALE GENOMIC DNA]</scope>
    <source>
        <strain evidence="12">Sxm20200214</strain>
        <tissue evidence="12">Leaf</tissue>
    </source>
</reference>
<keyword evidence="9" id="KW-0479">Metal-binding</keyword>
<keyword evidence="4" id="KW-0378">Hydrolase</keyword>
<evidence type="ECO:0000256" key="7">
    <source>
        <dbReference type="ARBA" id="ARBA00023163"/>
    </source>
</evidence>
<dbReference type="Pfam" id="PF17800">
    <property type="entry name" value="NPL"/>
    <property type="match status" value="1"/>
</dbReference>
<evidence type="ECO:0000256" key="1">
    <source>
        <dbReference type="ARBA" id="ARBA00004604"/>
    </source>
</evidence>
<evidence type="ECO:0000256" key="9">
    <source>
        <dbReference type="PROSITE-ProRule" id="PRU00042"/>
    </source>
</evidence>
<dbReference type="PROSITE" id="PS50157">
    <property type="entry name" value="ZINC_FINGER_C2H2_2"/>
    <property type="match status" value="1"/>
</dbReference>
<keyword evidence="13" id="KW-1185">Reference proteome</keyword>
<feature type="domain" description="C2H2-type" evidence="11">
    <location>
        <begin position="236"/>
        <end position="264"/>
    </location>
</feature>
<proteinExistence type="inferred from homology"/>
<evidence type="ECO:0000256" key="6">
    <source>
        <dbReference type="ARBA" id="ARBA00023015"/>
    </source>
</evidence>
<dbReference type="FunFam" id="2.60.120.340:FF:000004">
    <property type="entry name" value="Histone deacetylase HDT1"/>
    <property type="match status" value="1"/>
</dbReference>
<keyword evidence="5" id="KW-0156">Chromatin regulator</keyword>
<evidence type="ECO:0000256" key="2">
    <source>
        <dbReference type="ARBA" id="ARBA00006673"/>
    </source>
</evidence>
<feature type="compositionally biased region" description="Polar residues" evidence="10">
    <location>
        <begin position="222"/>
        <end position="252"/>
    </location>
</feature>
<dbReference type="GO" id="GO:0005730">
    <property type="term" value="C:nucleolus"/>
    <property type="evidence" value="ECO:0007669"/>
    <property type="project" value="UniProtKB-SubCell"/>
</dbReference>
<dbReference type="PROSITE" id="PS00028">
    <property type="entry name" value="ZINC_FINGER_C2H2_1"/>
    <property type="match status" value="1"/>
</dbReference>
<dbReference type="InterPro" id="IPR046757">
    <property type="entry name" value="YL1_N"/>
</dbReference>
<dbReference type="OrthoDB" id="2019803at2759"/>
<gene>
    <name evidence="12" type="ORF">Bca52824_087120</name>
</gene>
<evidence type="ECO:0000256" key="8">
    <source>
        <dbReference type="ARBA" id="ARBA00023242"/>
    </source>
</evidence>
<dbReference type="InterPro" id="IPR041232">
    <property type="entry name" value="NPL"/>
</dbReference>
<evidence type="ECO:0000256" key="10">
    <source>
        <dbReference type="SAM" id="MobiDB-lite"/>
    </source>
</evidence>
<dbReference type="Gene3D" id="2.60.120.340">
    <property type="entry name" value="Nucleoplasmin core domain"/>
    <property type="match status" value="1"/>
</dbReference>
<feature type="compositionally biased region" description="Basic and acidic residues" evidence="10">
    <location>
        <begin position="198"/>
        <end position="207"/>
    </location>
</feature>
<sequence length="264" mass="28110">MEFWGVEVQAGKPLKVTPGYDTIVHISHASLGDCKGKKGEAVTLNVKVGDKKFVMGTLVSESIPQTCFDMLFDQEFELSHNWGKGSVHFFSLTFNVLCVFTEGGEDFSDSEEEEEVEVPVPVAANGNAAKAVANPKPVTAPDDSDSEGMDEDCSDDEDDSEEEEETPKAETRRKRAHEAAPAPKTPVSAKKAKAAEATPKKTEEKKKGGPATPHPAKKGGNTPATATQSPKSASQVSCGSCKKTFNSSNALESHTKAKHSATAK</sequence>
<feature type="region of interest" description="Disordered" evidence="10">
    <location>
        <begin position="127"/>
        <end position="264"/>
    </location>
</feature>
<comment type="similarity">
    <text evidence="2">Belongs to the histone deacetylase HD2 family.</text>
</comment>
<evidence type="ECO:0000256" key="5">
    <source>
        <dbReference type="ARBA" id="ARBA00022853"/>
    </source>
</evidence>